<keyword evidence="2" id="KW-0808">Transferase</keyword>
<dbReference type="PANTHER" id="PTHR43685:SF2">
    <property type="entry name" value="GLYCOSYLTRANSFERASE 2-LIKE DOMAIN-CONTAINING PROTEIN"/>
    <property type="match status" value="1"/>
</dbReference>
<dbReference type="InterPro" id="IPR029044">
    <property type="entry name" value="Nucleotide-diphossugar_trans"/>
</dbReference>
<dbReference type="Gene3D" id="3.90.550.10">
    <property type="entry name" value="Spore Coat Polysaccharide Biosynthesis Protein SpsA, Chain A"/>
    <property type="match status" value="1"/>
</dbReference>
<dbReference type="InterPro" id="IPR050834">
    <property type="entry name" value="Glycosyltransf_2"/>
</dbReference>
<feature type="domain" description="Glycosyltransferase 2-like" evidence="1">
    <location>
        <begin position="8"/>
        <end position="143"/>
    </location>
</feature>
<dbReference type="RefSeq" id="WP_120113846.1">
    <property type="nucleotide sequence ID" value="NZ_QXQB01000006.1"/>
</dbReference>
<evidence type="ECO:0000313" key="3">
    <source>
        <dbReference type="Proteomes" id="UP000267798"/>
    </source>
</evidence>
<dbReference type="GO" id="GO:0016740">
    <property type="term" value="F:transferase activity"/>
    <property type="evidence" value="ECO:0007669"/>
    <property type="project" value="UniProtKB-KW"/>
</dbReference>
<accession>A0A3A6P945</accession>
<organism evidence="2 3">
    <name type="scientific">Paenibacillus pinisoli</name>
    <dbReference type="NCBI Taxonomy" id="1276110"/>
    <lineage>
        <taxon>Bacteria</taxon>
        <taxon>Bacillati</taxon>
        <taxon>Bacillota</taxon>
        <taxon>Bacilli</taxon>
        <taxon>Bacillales</taxon>
        <taxon>Paenibacillaceae</taxon>
        <taxon>Paenibacillus</taxon>
    </lineage>
</organism>
<name>A0A3A6P945_9BACL</name>
<dbReference type="PANTHER" id="PTHR43685">
    <property type="entry name" value="GLYCOSYLTRANSFERASE"/>
    <property type="match status" value="1"/>
</dbReference>
<sequence>MNPNPLVSVIMPAFNRARTLPAAIASVQEQSYGNWELIVVDDRSTDTTRKVVGELAASDSRIQYISNKRAKGVGGARNSGMLHAKGDLIAFLDSDDVWLPFHLEETLRMMQDTDTDVGFALWLERQGDRLIDPFEEAHQQERLRALKRSFHSHSEDIVVMHNGLFERYVKDTLCIFHINTMVFKREKLQPGGMFLEDFHIGEDTAFMINFFDHCRISLQMKPHSIYHLSPDSLYFFIDRREIDPDRLHLDKQALQKLEQAGLQALAFKQFLRQKIAACDWHDRKRLLLLSSYTLARQYYTLSYIHRFEKRKALRYCLQSMKHNVNLFNLLLMCYILFSVKKSNNFLRRPIDLW</sequence>
<comment type="caution">
    <text evidence="2">The sequence shown here is derived from an EMBL/GenBank/DDBJ whole genome shotgun (WGS) entry which is preliminary data.</text>
</comment>
<reference evidence="2 3" key="1">
    <citation type="submission" date="2018-09" db="EMBL/GenBank/DDBJ databases">
        <title>Paenibacillus aracenensis nov. sp. isolated from a cave in southern Spain.</title>
        <authorList>
            <person name="Jurado V."/>
            <person name="Gutierrez-Patricio S."/>
            <person name="Gonzalez-Pimentel J.L."/>
            <person name="Miller A.Z."/>
            <person name="Laiz L."/>
            <person name="Saiz-Jimenez C."/>
        </authorList>
    </citation>
    <scope>NUCLEOTIDE SEQUENCE [LARGE SCALE GENOMIC DNA]</scope>
    <source>
        <strain evidence="2 3">JCM 19203</strain>
    </source>
</reference>
<dbReference type="Pfam" id="PF00535">
    <property type="entry name" value="Glycos_transf_2"/>
    <property type="match status" value="1"/>
</dbReference>
<dbReference type="EMBL" id="QXQB01000006">
    <property type="protein sequence ID" value="RJX37292.1"/>
    <property type="molecule type" value="Genomic_DNA"/>
</dbReference>
<dbReference type="AlphaFoldDB" id="A0A3A6P945"/>
<evidence type="ECO:0000259" key="1">
    <source>
        <dbReference type="Pfam" id="PF00535"/>
    </source>
</evidence>
<dbReference type="InterPro" id="IPR001173">
    <property type="entry name" value="Glyco_trans_2-like"/>
</dbReference>
<keyword evidence="3" id="KW-1185">Reference proteome</keyword>
<evidence type="ECO:0000313" key="2">
    <source>
        <dbReference type="EMBL" id="RJX37292.1"/>
    </source>
</evidence>
<gene>
    <name evidence="2" type="ORF">D3P09_23340</name>
</gene>
<dbReference type="SUPFAM" id="SSF53448">
    <property type="entry name" value="Nucleotide-diphospho-sugar transferases"/>
    <property type="match status" value="1"/>
</dbReference>
<protein>
    <submittedName>
        <fullName evidence="2">Glycosyltransferase</fullName>
    </submittedName>
</protein>
<dbReference type="Proteomes" id="UP000267798">
    <property type="component" value="Unassembled WGS sequence"/>
</dbReference>
<dbReference type="OrthoDB" id="9815829at2"/>
<dbReference type="CDD" id="cd00761">
    <property type="entry name" value="Glyco_tranf_GTA_type"/>
    <property type="match status" value="1"/>
</dbReference>
<proteinExistence type="predicted"/>